<dbReference type="SUPFAM" id="SSF56112">
    <property type="entry name" value="Protein kinase-like (PK-like)"/>
    <property type="match status" value="1"/>
</dbReference>
<dbReference type="GO" id="GO:0005524">
    <property type="term" value="F:ATP binding"/>
    <property type="evidence" value="ECO:0007669"/>
    <property type="project" value="UniProtKB-UniRule"/>
</dbReference>
<evidence type="ECO:0000313" key="7">
    <source>
        <dbReference type="Proteomes" id="UP000030655"/>
    </source>
</evidence>
<accession>A0A059EXC5</accession>
<dbReference type="EMBL" id="KK365240">
    <property type="protein sequence ID" value="KCZ79683.1"/>
    <property type="molecule type" value="Genomic_DNA"/>
</dbReference>
<sequence length="294" mass="34332">MEKHKFITKLGEGTHGKVYLFEDLGCRLLACKSVNKKYIKRAEVEINILKSIEHINIIKYVKHYYYENTYIFMEYANYGSLECLIKFFTKRKLKVKNWLAWSCFAQIINGISYLHSKNIAHRDIKTSNILLHKKMHGNQEIVEFKICDFSLSTNINNLRNKDSIIGTPYFMAPEVILKEGYDERIDVWGLGVCLYELLALKKPFEGPQTVKLHEEILTKIISKVPRCADKYLESKIILCLQKTSRPSIYDLRVSKLINKKITMFMEMYSSVNVSNNQETIFSEELPVTNSNFVK</sequence>
<reference evidence="6 7" key="2">
    <citation type="submission" date="2014-03" db="EMBL/GenBank/DDBJ databases">
        <title>The Genome Sequence of Anncaliia algerae insect isolate PRA339.</title>
        <authorList>
            <consortium name="The Broad Institute Genome Sequencing Platform"/>
            <consortium name="The Broad Institute Genome Sequencing Center for Infectious Disease"/>
            <person name="Cuomo C."/>
            <person name="Becnel J."/>
            <person name="Sanscrainte N."/>
            <person name="Walker B."/>
            <person name="Young S.K."/>
            <person name="Zeng Q."/>
            <person name="Gargeya S."/>
            <person name="Fitzgerald M."/>
            <person name="Haas B."/>
            <person name="Abouelleil A."/>
            <person name="Alvarado L."/>
            <person name="Arachchi H.M."/>
            <person name="Berlin A.M."/>
            <person name="Chapman S.B."/>
            <person name="Dewar J."/>
            <person name="Goldberg J."/>
            <person name="Griggs A."/>
            <person name="Gujja S."/>
            <person name="Hansen M."/>
            <person name="Howarth C."/>
            <person name="Imamovic A."/>
            <person name="Larimer J."/>
            <person name="McCowan C."/>
            <person name="Murphy C."/>
            <person name="Neiman D."/>
            <person name="Pearson M."/>
            <person name="Priest M."/>
            <person name="Roberts A."/>
            <person name="Saif S."/>
            <person name="Shea T."/>
            <person name="Sisk P."/>
            <person name="Sykes S."/>
            <person name="Wortman J."/>
            <person name="Nusbaum C."/>
            <person name="Birren B."/>
        </authorList>
    </citation>
    <scope>NUCLEOTIDE SEQUENCE [LARGE SCALE GENOMIC DNA]</scope>
    <source>
        <strain evidence="6 7">PRA339</strain>
    </source>
</reference>
<dbReference type="InterPro" id="IPR011009">
    <property type="entry name" value="Kinase-like_dom_sf"/>
</dbReference>
<gene>
    <name evidence="6" type="ORF">H312_02924</name>
</gene>
<keyword evidence="6" id="KW-0808">Transferase</keyword>
<dbReference type="PROSITE" id="PS50011">
    <property type="entry name" value="PROTEIN_KINASE_DOM"/>
    <property type="match status" value="1"/>
</dbReference>
<proteinExistence type="inferred from homology"/>
<name>A0A059EXC5_9MICR</name>
<evidence type="ECO:0000313" key="6">
    <source>
        <dbReference type="EMBL" id="KCZ79683.1"/>
    </source>
</evidence>
<dbReference type="STRING" id="1288291.A0A059EXC5"/>
<protein>
    <submittedName>
        <fullName evidence="6">NEK protein kinase</fullName>
    </submittedName>
</protein>
<dbReference type="VEuPathDB" id="MicrosporidiaDB:H312_02924"/>
<feature type="domain" description="Protein kinase" evidence="5">
    <location>
        <begin position="4"/>
        <end position="257"/>
    </location>
</feature>
<evidence type="ECO:0000256" key="2">
    <source>
        <dbReference type="ARBA" id="ARBA00022840"/>
    </source>
</evidence>
<organism evidence="6 7">
    <name type="scientific">Anncaliia algerae PRA339</name>
    <dbReference type="NCBI Taxonomy" id="1288291"/>
    <lineage>
        <taxon>Eukaryota</taxon>
        <taxon>Fungi</taxon>
        <taxon>Fungi incertae sedis</taxon>
        <taxon>Microsporidia</taxon>
        <taxon>Tubulinosematoidea</taxon>
        <taxon>Tubulinosematidae</taxon>
        <taxon>Anncaliia</taxon>
    </lineage>
</organism>
<dbReference type="Pfam" id="PF00069">
    <property type="entry name" value="Pkinase"/>
    <property type="match status" value="1"/>
</dbReference>
<dbReference type="InterPro" id="IPR008271">
    <property type="entry name" value="Ser/Thr_kinase_AS"/>
</dbReference>
<dbReference type="GO" id="GO:0005737">
    <property type="term" value="C:cytoplasm"/>
    <property type="evidence" value="ECO:0007669"/>
    <property type="project" value="TreeGrafter"/>
</dbReference>
<dbReference type="InterPro" id="IPR053235">
    <property type="entry name" value="Ser_Thr_kinase"/>
</dbReference>
<evidence type="ECO:0000256" key="3">
    <source>
        <dbReference type="PROSITE-ProRule" id="PRU10141"/>
    </source>
</evidence>
<dbReference type="InterPro" id="IPR000719">
    <property type="entry name" value="Prot_kinase_dom"/>
</dbReference>
<keyword evidence="4" id="KW-0723">Serine/threonine-protein kinase</keyword>
<dbReference type="PANTHER" id="PTHR24361">
    <property type="entry name" value="MITOGEN-ACTIVATED KINASE KINASE KINASE"/>
    <property type="match status" value="1"/>
</dbReference>
<dbReference type="PROSITE" id="PS00108">
    <property type="entry name" value="PROTEIN_KINASE_ST"/>
    <property type="match status" value="1"/>
</dbReference>
<dbReference type="InterPro" id="IPR017441">
    <property type="entry name" value="Protein_kinase_ATP_BS"/>
</dbReference>
<evidence type="ECO:0000259" key="5">
    <source>
        <dbReference type="PROSITE" id="PS50011"/>
    </source>
</evidence>
<dbReference type="AlphaFoldDB" id="A0A059EXC5"/>
<reference evidence="7" key="1">
    <citation type="submission" date="2013-02" db="EMBL/GenBank/DDBJ databases">
        <authorList>
            <consortium name="The Broad Institute Genome Sequencing Platform"/>
            <person name="Cuomo C."/>
            <person name="Becnel J."/>
            <person name="Sanscrainte N."/>
            <person name="Walker B."/>
            <person name="Young S.K."/>
            <person name="Zeng Q."/>
            <person name="Gargeya S."/>
            <person name="Fitzgerald M."/>
            <person name="Haas B."/>
            <person name="Abouelleil A."/>
            <person name="Alvarado L."/>
            <person name="Arachchi H.M."/>
            <person name="Berlin A.M."/>
            <person name="Chapman S.B."/>
            <person name="Dewar J."/>
            <person name="Goldberg J."/>
            <person name="Griggs A."/>
            <person name="Gujja S."/>
            <person name="Hansen M."/>
            <person name="Howarth C."/>
            <person name="Imamovic A."/>
            <person name="Larimer J."/>
            <person name="McCowan C."/>
            <person name="Murphy C."/>
            <person name="Neiman D."/>
            <person name="Pearson M."/>
            <person name="Priest M."/>
            <person name="Roberts A."/>
            <person name="Saif S."/>
            <person name="Shea T."/>
            <person name="Sisk P."/>
            <person name="Sykes S."/>
            <person name="Wortman J."/>
            <person name="Nusbaum C."/>
            <person name="Birren B."/>
        </authorList>
    </citation>
    <scope>NUCLEOTIDE SEQUENCE [LARGE SCALE GENOMIC DNA]</scope>
    <source>
        <strain evidence="7">PRA339</strain>
    </source>
</reference>
<dbReference type="OrthoDB" id="248923at2759"/>
<dbReference type="GO" id="GO:0004674">
    <property type="term" value="F:protein serine/threonine kinase activity"/>
    <property type="evidence" value="ECO:0007669"/>
    <property type="project" value="UniProtKB-KW"/>
</dbReference>
<evidence type="ECO:0000256" key="1">
    <source>
        <dbReference type="ARBA" id="ARBA00022741"/>
    </source>
</evidence>
<dbReference type="Gene3D" id="1.10.510.10">
    <property type="entry name" value="Transferase(Phosphotransferase) domain 1"/>
    <property type="match status" value="1"/>
</dbReference>
<dbReference type="SMART" id="SM00220">
    <property type="entry name" value="S_TKc"/>
    <property type="match status" value="1"/>
</dbReference>
<keyword evidence="1 3" id="KW-0547">Nucleotide-binding</keyword>
<dbReference type="HOGENOM" id="CLU_000288_63_23_1"/>
<keyword evidence="2 3" id="KW-0067">ATP-binding</keyword>
<keyword evidence="7" id="KW-1185">Reference proteome</keyword>
<keyword evidence="6" id="KW-0418">Kinase</keyword>
<comment type="similarity">
    <text evidence="4">Belongs to the protein kinase superfamily.</text>
</comment>
<dbReference type="Proteomes" id="UP000030655">
    <property type="component" value="Unassembled WGS sequence"/>
</dbReference>
<evidence type="ECO:0000256" key="4">
    <source>
        <dbReference type="RuleBase" id="RU000304"/>
    </source>
</evidence>
<dbReference type="PROSITE" id="PS00107">
    <property type="entry name" value="PROTEIN_KINASE_ATP"/>
    <property type="match status" value="1"/>
</dbReference>
<feature type="binding site" evidence="3">
    <location>
        <position position="32"/>
    </location>
    <ligand>
        <name>ATP</name>
        <dbReference type="ChEBI" id="CHEBI:30616"/>
    </ligand>
</feature>